<dbReference type="PANTHER" id="PTHR31302:SF31">
    <property type="entry name" value="PHOSPHODIESTERASE YAEI"/>
    <property type="match status" value="1"/>
</dbReference>
<dbReference type="Proteomes" id="UP000262802">
    <property type="component" value="Chromosome"/>
</dbReference>
<dbReference type="Pfam" id="PF00149">
    <property type="entry name" value="Metallophos"/>
    <property type="match status" value="1"/>
</dbReference>
<evidence type="ECO:0000313" key="5">
    <source>
        <dbReference type="EMBL" id="AYA37319.1"/>
    </source>
</evidence>
<evidence type="ECO:0000259" key="4">
    <source>
        <dbReference type="Pfam" id="PF00149"/>
    </source>
</evidence>
<keyword evidence="3" id="KW-0472">Membrane</keyword>
<keyword evidence="3" id="KW-0812">Transmembrane</keyword>
<dbReference type="OrthoDB" id="9780884at2"/>
<name>A0A3B7R8Y0_9BACT</name>
<sequence>MSRLFSSFFFLALLVVAEWYGSQAIRTLVQQYSQHTRRVVTTAYWLVTIGLWVAGVWAMSTRHMGSSASKSYIGGLLLAFVVAKLIVLLFLLPEDLVRLGRWATRLFTRSGDGATAGGAPITRSEFLSKMALLAAGIPFVALIYGMVRGATDYRVKRVTLRFPNLPASFDGFKMVQISDLHTGSFQSKEPLRRAVNLINQQGADLVVMTGDLVNNFAHEVEEHIDTLAGITSGVAKLSVLGNHDYSDYVDWGPLGGAEAKAANLARIKENHAKIGWRLLLDETHHIERNGEKIAILGVQNWGQRGFAKYGNLAKTHAASGEVPFKILLSHDPSHWEAQVLEYNDIDLTLSGHTHGMQFGVNLPHLKWSPVQYVYRQWAGLYERGKQLLYVNTGLGFIGYPGRVGFLPEITVFELRRA</sequence>
<dbReference type="Gene3D" id="3.60.21.10">
    <property type="match status" value="1"/>
</dbReference>
<dbReference type="EMBL" id="CP032317">
    <property type="protein sequence ID" value="AYA37319.1"/>
    <property type="molecule type" value="Genomic_DNA"/>
</dbReference>
<protein>
    <submittedName>
        <fullName evidence="5">Metallophosphoesterase</fullName>
    </submittedName>
</protein>
<accession>A0A3B7R8Y0</accession>
<proteinExistence type="predicted"/>
<dbReference type="InterPro" id="IPR004843">
    <property type="entry name" value="Calcineurin-like_PHP"/>
</dbReference>
<keyword evidence="2" id="KW-0378">Hydrolase</keyword>
<dbReference type="InterPro" id="IPR051158">
    <property type="entry name" value="Metallophosphoesterase_sf"/>
</dbReference>
<dbReference type="RefSeq" id="WP_119444890.1">
    <property type="nucleotide sequence ID" value="NZ_CP032317.1"/>
</dbReference>
<dbReference type="KEGG" id="hyh:D3Y59_09795"/>
<keyword evidence="1" id="KW-0479">Metal-binding</keyword>
<dbReference type="InterPro" id="IPR029052">
    <property type="entry name" value="Metallo-depent_PP-like"/>
</dbReference>
<dbReference type="GO" id="GO:0009245">
    <property type="term" value="P:lipid A biosynthetic process"/>
    <property type="evidence" value="ECO:0007669"/>
    <property type="project" value="TreeGrafter"/>
</dbReference>
<evidence type="ECO:0000313" key="6">
    <source>
        <dbReference type="Proteomes" id="UP000262802"/>
    </source>
</evidence>
<keyword evidence="6" id="KW-1185">Reference proteome</keyword>
<gene>
    <name evidence="5" type="ORF">D3Y59_09795</name>
</gene>
<reference evidence="5 6" key="1">
    <citation type="submission" date="2018-09" db="EMBL/GenBank/DDBJ databases">
        <title>Hymenobacter medium sp. nov., isolated from R2A medium.</title>
        <authorList>
            <person name="Yingchao G."/>
        </authorList>
    </citation>
    <scope>NUCLEOTIDE SEQUENCE [LARGE SCALE GENOMIC DNA]</scope>
    <source>
        <strain evidence="6">sh-6</strain>
    </source>
</reference>
<organism evidence="5 6">
    <name type="scientific">Hymenobacter oligotrophus</name>
    <dbReference type="NCBI Taxonomy" id="2319843"/>
    <lineage>
        <taxon>Bacteria</taxon>
        <taxon>Pseudomonadati</taxon>
        <taxon>Bacteroidota</taxon>
        <taxon>Cytophagia</taxon>
        <taxon>Cytophagales</taxon>
        <taxon>Hymenobacteraceae</taxon>
        <taxon>Hymenobacter</taxon>
    </lineage>
</organism>
<keyword evidence="3" id="KW-1133">Transmembrane helix</keyword>
<feature type="transmembrane region" description="Helical" evidence="3">
    <location>
        <begin position="43"/>
        <end position="60"/>
    </location>
</feature>
<feature type="transmembrane region" description="Helical" evidence="3">
    <location>
        <begin position="130"/>
        <end position="147"/>
    </location>
</feature>
<feature type="transmembrane region" description="Helical" evidence="3">
    <location>
        <begin position="72"/>
        <end position="92"/>
    </location>
</feature>
<dbReference type="GO" id="GO:0008758">
    <property type="term" value="F:UDP-2,3-diacylglucosamine hydrolase activity"/>
    <property type="evidence" value="ECO:0007669"/>
    <property type="project" value="TreeGrafter"/>
</dbReference>
<dbReference type="GO" id="GO:0016020">
    <property type="term" value="C:membrane"/>
    <property type="evidence" value="ECO:0007669"/>
    <property type="project" value="GOC"/>
</dbReference>
<feature type="domain" description="Calcineurin-like phosphoesterase" evidence="4">
    <location>
        <begin position="173"/>
        <end position="355"/>
    </location>
</feature>
<dbReference type="AlphaFoldDB" id="A0A3B7R8Y0"/>
<evidence type="ECO:0000256" key="2">
    <source>
        <dbReference type="ARBA" id="ARBA00022801"/>
    </source>
</evidence>
<dbReference type="GO" id="GO:0046872">
    <property type="term" value="F:metal ion binding"/>
    <property type="evidence" value="ECO:0007669"/>
    <property type="project" value="UniProtKB-KW"/>
</dbReference>
<dbReference type="PANTHER" id="PTHR31302">
    <property type="entry name" value="TRANSMEMBRANE PROTEIN WITH METALLOPHOSPHOESTERASE DOMAIN-RELATED"/>
    <property type="match status" value="1"/>
</dbReference>
<evidence type="ECO:0000256" key="1">
    <source>
        <dbReference type="ARBA" id="ARBA00022723"/>
    </source>
</evidence>
<evidence type="ECO:0000256" key="3">
    <source>
        <dbReference type="SAM" id="Phobius"/>
    </source>
</evidence>
<dbReference type="SUPFAM" id="SSF56300">
    <property type="entry name" value="Metallo-dependent phosphatases"/>
    <property type="match status" value="1"/>
</dbReference>